<organism evidence="3 4">
    <name type="scientific">Rothia koreensis</name>
    <dbReference type="NCBI Taxonomy" id="592378"/>
    <lineage>
        <taxon>Bacteria</taxon>
        <taxon>Bacillati</taxon>
        <taxon>Actinomycetota</taxon>
        <taxon>Actinomycetes</taxon>
        <taxon>Micrococcales</taxon>
        <taxon>Micrococcaceae</taxon>
        <taxon>Rothia</taxon>
    </lineage>
</organism>
<feature type="domain" description="Lipid/polyisoprenoid-binding YceI-like" evidence="2">
    <location>
        <begin position="11"/>
        <end position="131"/>
    </location>
</feature>
<dbReference type="Proteomes" id="UP000462152">
    <property type="component" value="Unassembled WGS sequence"/>
</dbReference>
<dbReference type="SUPFAM" id="SSF101874">
    <property type="entry name" value="YceI-like"/>
    <property type="match status" value="1"/>
</dbReference>
<dbReference type="OrthoDB" id="9811006at2"/>
<evidence type="ECO:0000259" key="2">
    <source>
        <dbReference type="SMART" id="SM00867"/>
    </source>
</evidence>
<dbReference type="InterPro" id="IPR007372">
    <property type="entry name" value="Lipid/polyisoprenoid-bd_YceI"/>
</dbReference>
<dbReference type="AlphaFoldDB" id="A0A7K1LJK8"/>
<dbReference type="EMBL" id="WOGT01000005">
    <property type="protein sequence ID" value="MUN55359.1"/>
    <property type="molecule type" value="Genomic_DNA"/>
</dbReference>
<comment type="similarity">
    <text evidence="1">Belongs to the UPF0312 family.</text>
</comment>
<gene>
    <name evidence="3" type="ORF">GMA10_09080</name>
</gene>
<dbReference type="PANTHER" id="PTHR34406">
    <property type="entry name" value="PROTEIN YCEI"/>
    <property type="match status" value="1"/>
</dbReference>
<reference evidence="3 4" key="1">
    <citation type="submission" date="2019-12" db="EMBL/GenBank/DDBJ databases">
        <authorList>
            <person name="Li J."/>
            <person name="Shi Y."/>
            <person name="Xu G."/>
            <person name="Xiao D."/>
            <person name="Ran X."/>
        </authorList>
    </citation>
    <scope>NUCLEOTIDE SEQUENCE [LARGE SCALE GENOMIC DNA]</scope>
    <source>
        <strain evidence="3 4">JCM 15915</strain>
    </source>
</reference>
<dbReference type="RefSeq" id="WP_156265493.1">
    <property type="nucleotide sequence ID" value="NZ_WOGT01000005.1"/>
</dbReference>
<dbReference type="SMART" id="SM00867">
    <property type="entry name" value="YceI"/>
    <property type="match status" value="1"/>
</dbReference>
<sequence>MTAFNELTPGTWTFDPAHSEVEFTVRHAGISKVRGTFNEVSADLNVGEESSVTASVNVGSLDTGNADRDAHVKGADFFDTENHPEMTFTSTSIESDGEDFTLNGDLTIKGETRPVSFTGEFGGVAVDPFGA</sequence>
<dbReference type="Pfam" id="PF04264">
    <property type="entry name" value="YceI"/>
    <property type="match status" value="1"/>
</dbReference>
<protein>
    <submittedName>
        <fullName evidence="3">Polyisoprenoid-binding protein</fullName>
    </submittedName>
</protein>
<dbReference type="PANTHER" id="PTHR34406:SF1">
    <property type="entry name" value="PROTEIN YCEI"/>
    <property type="match status" value="1"/>
</dbReference>
<feature type="non-terminal residue" evidence="3">
    <location>
        <position position="131"/>
    </location>
</feature>
<evidence type="ECO:0000256" key="1">
    <source>
        <dbReference type="ARBA" id="ARBA00008812"/>
    </source>
</evidence>
<evidence type="ECO:0000313" key="4">
    <source>
        <dbReference type="Proteomes" id="UP000462152"/>
    </source>
</evidence>
<evidence type="ECO:0000313" key="3">
    <source>
        <dbReference type="EMBL" id="MUN55359.1"/>
    </source>
</evidence>
<dbReference type="InterPro" id="IPR036761">
    <property type="entry name" value="TTHA0802/YceI-like_sf"/>
</dbReference>
<comment type="caution">
    <text evidence="3">The sequence shown here is derived from an EMBL/GenBank/DDBJ whole genome shotgun (WGS) entry which is preliminary data.</text>
</comment>
<name>A0A7K1LJK8_9MICC</name>
<dbReference type="Gene3D" id="2.40.128.110">
    <property type="entry name" value="Lipid/polyisoprenoid-binding, YceI-like"/>
    <property type="match status" value="1"/>
</dbReference>
<accession>A0A7K1LJK8</accession>
<proteinExistence type="inferred from homology"/>
<keyword evidence="4" id="KW-1185">Reference proteome</keyword>